<gene>
    <name evidence="2" type="ORF">KFL01_23430</name>
</gene>
<organism evidence="2 3">
    <name type="scientific">Kocuria flava</name>
    <dbReference type="NCBI Taxonomy" id="446860"/>
    <lineage>
        <taxon>Bacteria</taxon>
        <taxon>Bacillati</taxon>
        <taxon>Actinomycetota</taxon>
        <taxon>Actinomycetes</taxon>
        <taxon>Micrococcales</taxon>
        <taxon>Micrococcaceae</taxon>
        <taxon>Kocuria</taxon>
    </lineage>
</organism>
<accession>A0ABQ0X5X1</accession>
<dbReference type="Gene3D" id="3.20.20.210">
    <property type="match status" value="1"/>
</dbReference>
<dbReference type="InterPro" id="IPR038071">
    <property type="entry name" value="UROD/MetE-like_sf"/>
</dbReference>
<dbReference type="EMBL" id="BJZR01000079">
    <property type="protein sequence ID" value="GEO93037.1"/>
    <property type="molecule type" value="Genomic_DNA"/>
</dbReference>
<keyword evidence="3" id="KW-1185">Reference proteome</keyword>
<sequence>MSRGESTGAGHDGPPRVTGTALGVLPGTDVLEAVTLLRGELGAPHLSFLPVLPDRGPVAGPVARTAAVLEELHADRQPHGWRVSGTPGKDSRAARALLGSDVNVLADVVGAETGPDDAPVKTQLLGPVSLAAELHLHAGERAVRDHGARRDVAASLAAGIGEHVRAVAAAAAGRDVVVQLDEPLLDRVLAGSLPTASGLRTLRAVPAAEARAALVLVVEAARSAGAAGVGVRPPAGTDPRTAAETGADALVLDAPAGSAREWEPVAALVEAGLELWLGAVPVPAGTGGARAAAAGLWRSWRDVGLPAAALDRVRITPRAELGALDPAGVRAVLALVTATAEALARTAAEA</sequence>
<evidence type="ECO:0008006" key="4">
    <source>
        <dbReference type="Google" id="ProtNLM"/>
    </source>
</evidence>
<dbReference type="RefSeq" id="WP_147050603.1">
    <property type="nucleotide sequence ID" value="NZ_BJZR01000079.1"/>
</dbReference>
<proteinExistence type="predicted"/>
<protein>
    <recommendedName>
        <fullName evidence="4">Methionine synthase</fullName>
    </recommendedName>
</protein>
<dbReference type="Proteomes" id="UP000321155">
    <property type="component" value="Unassembled WGS sequence"/>
</dbReference>
<name>A0ABQ0X5X1_9MICC</name>
<comment type="caution">
    <text evidence="2">The sequence shown here is derived from an EMBL/GenBank/DDBJ whole genome shotgun (WGS) entry which is preliminary data.</text>
</comment>
<evidence type="ECO:0000256" key="1">
    <source>
        <dbReference type="SAM" id="MobiDB-lite"/>
    </source>
</evidence>
<evidence type="ECO:0000313" key="3">
    <source>
        <dbReference type="Proteomes" id="UP000321155"/>
    </source>
</evidence>
<dbReference type="SUPFAM" id="SSF51726">
    <property type="entry name" value="UROD/MetE-like"/>
    <property type="match status" value="1"/>
</dbReference>
<reference evidence="2 3" key="1">
    <citation type="submission" date="2019-07" db="EMBL/GenBank/DDBJ databases">
        <title>Whole genome shotgun sequence of Kocuria flava NBRC 107626.</title>
        <authorList>
            <person name="Hosoyama A."/>
            <person name="Uohara A."/>
            <person name="Ohji S."/>
            <person name="Ichikawa N."/>
        </authorList>
    </citation>
    <scope>NUCLEOTIDE SEQUENCE [LARGE SCALE GENOMIC DNA]</scope>
    <source>
        <strain evidence="2 3">NBRC 107626</strain>
    </source>
</reference>
<feature type="region of interest" description="Disordered" evidence="1">
    <location>
        <begin position="1"/>
        <end position="21"/>
    </location>
</feature>
<evidence type="ECO:0000313" key="2">
    <source>
        <dbReference type="EMBL" id="GEO93037.1"/>
    </source>
</evidence>